<sequence>MEKVLHNVIDPGSARAAPPEIVPLAPESLVEFAMATVDRREWRVRIALSTLAALSGHSLRSGQIVDSILNHHMHRIQLAALRVIGRGGAEGDIVRVRAADLRLLREG</sequence>
<protein>
    <submittedName>
        <fullName evidence="1">Uncharacterized protein</fullName>
    </submittedName>
</protein>
<dbReference type="RefSeq" id="WP_044331999.1">
    <property type="nucleotide sequence ID" value="NZ_CP010836.1"/>
</dbReference>
<keyword evidence="2" id="KW-1185">Reference proteome</keyword>
<accession>A0A7U4LFE8</accession>
<dbReference type="EMBL" id="CP010836">
    <property type="protein sequence ID" value="AJP72074.1"/>
    <property type="molecule type" value="Genomic_DNA"/>
</dbReference>
<name>A0A7U4LFE8_9SPHN</name>
<proteinExistence type="predicted"/>
<reference evidence="1 2" key="2">
    <citation type="submission" date="2015-02" db="EMBL/GenBank/DDBJ databases">
        <title>The complete genome of Sphingomonas hengshuiensis sp. WHSC-8 isolated from soil of Hengshui Lake.</title>
        <authorList>
            <person name="Wei S."/>
            <person name="Guo J."/>
            <person name="Su C."/>
            <person name="Wu R."/>
            <person name="Zhang Z."/>
            <person name="Liang K."/>
            <person name="Li H."/>
            <person name="Wang T."/>
            <person name="Liu H."/>
            <person name="Zhang C."/>
            <person name="Li Z."/>
            <person name="Wang Q."/>
            <person name="Meng J."/>
        </authorList>
    </citation>
    <scope>NUCLEOTIDE SEQUENCE [LARGE SCALE GENOMIC DNA]</scope>
    <source>
        <strain evidence="1 2">WHSC-8</strain>
    </source>
</reference>
<dbReference type="Proteomes" id="UP000032300">
    <property type="component" value="Chromosome"/>
</dbReference>
<evidence type="ECO:0000313" key="1">
    <source>
        <dbReference type="EMBL" id="AJP72074.1"/>
    </source>
</evidence>
<organism evidence="1 2">
    <name type="scientific">Sphingomonas hengshuiensis</name>
    <dbReference type="NCBI Taxonomy" id="1609977"/>
    <lineage>
        <taxon>Bacteria</taxon>
        <taxon>Pseudomonadati</taxon>
        <taxon>Pseudomonadota</taxon>
        <taxon>Alphaproteobacteria</taxon>
        <taxon>Sphingomonadales</taxon>
        <taxon>Sphingomonadaceae</taxon>
        <taxon>Sphingomonas</taxon>
    </lineage>
</organism>
<dbReference type="KEGG" id="sphi:TS85_10160"/>
<reference evidence="1 2" key="1">
    <citation type="journal article" date="2015" name="Int. J. Syst. Evol. Microbiol.">
        <title>Sphingomonas hengshuiensis sp. nov., isolated from lake wetland.</title>
        <authorList>
            <person name="Wei S."/>
            <person name="Wang T."/>
            <person name="Liu H."/>
            <person name="Zhang C."/>
            <person name="Guo J."/>
            <person name="Wang Q."/>
            <person name="Liang K."/>
            <person name="Zhang Z."/>
        </authorList>
    </citation>
    <scope>NUCLEOTIDE SEQUENCE [LARGE SCALE GENOMIC DNA]</scope>
    <source>
        <strain evidence="1 2">WHSC-8</strain>
    </source>
</reference>
<gene>
    <name evidence="1" type="ORF">TS85_10160</name>
</gene>
<dbReference type="AlphaFoldDB" id="A0A7U4LFE8"/>
<evidence type="ECO:0000313" key="2">
    <source>
        <dbReference type="Proteomes" id="UP000032300"/>
    </source>
</evidence>